<dbReference type="InterPro" id="IPR005045">
    <property type="entry name" value="CDC50/LEM3_fam"/>
</dbReference>
<dbReference type="InParanoid" id="C3ZLH9"/>
<accession>C3ZLH9</accession>
<evidence type="ECO:0000256" key="3">
    <source>
        <dbReference type="ARBA" id="ARBA00022692"/>
    </source>
</evidence>
<keyword evidence="4 7" id="KW-1133">Transmembrane helix</keyword>
<dbReference type="AlphaFoldDB" id="C3ZLH9"/>
<dbReference type="GO" id="GO:0016020">
    <property type="term" value="C:membrane"/>
    <property type="evidence" value="ECO:0007669"/>
    <property type="project" value="UniProtKB-SubCell"/>
</dbReference>
<dbReference type="PANTHER" id="PTHR10926:SF0">
    <property type="entry name" value="CDC50, ISOFORM A"/>
    <property type="match status" value="1"/>
</dbReference>
<evidence type="ECO:0000256" key="4">
    <source>
        <dbReference type="ARBA" id="ARBA00022989"/>
    </source>
</evidence>
<dbReference type="Pfam" id="PF03381">
    <property type="entry name" value="CDC50"/>
    <property type="match status" value="1"/>
</dbReference>
<comment type="subcellular location">
    <subcellularLocation>
        <location evidence="1">Membrane</location>
        <topology evidence="1">Multi-pass membrane protein</topology>
    </subcellularLocation>
</comment>
<dbReference type="eggNOG" id="KOG2952">
    <property type="taxonomic scope" value="Eukaryota"/>
</dbReference>
<dbReference type="PIRSF" id="PIRSF015840">
    <property type="entry name" value="DUF284_TM_euk"/>
    <property type="match status" value="1"/>
</dbReference>
<keyword evidence="5 6" id="KW-0472">Membrane</keyword>
<dbReference type="EMBL" id="GG666641">
    <property type="protein sequence ID" value="EEN46616.1"/>
    <property type="molecule type" value="Genomic_DNA"/>
</dbReference>
<feature type="transmembrane region" description="Helical" evidence="7">
    <location>
        <begin position="29"/>
        <end position="51"/>
    </location>
</feature>
<dbReference type="FunCoup" id="C3ZLH9">
    <property type="interactions" value="817"/>
</dbReference>
<evidence type="ECO:0000256" key="6">
    <source>
        <dbReference type="PIRNR" id="PIRNR015840"/>
    </source>
</evidence>
<gene>
    <name evidence="8" type="ORF">BRAFLDRAFT_59314</name>
</gene>
<proteinExistence type="inferred from homology"/>
<feature type="transmembrane region" description="Helical" evidence="7">
    <location>
        <begin position="71"/>
        <end position="91"/>
    </location>
</feature>
<evidence type="ECO:0000256" key="5">
    <source>
        <dbReference type="ARBA" id="ARBA00023136"/>
    </source>
</evidence>
<comment type="similarity">
    <text evidence="2 6">Belongs to the CDC50/LEM3 family.</text>
</comment>
<keyword evidence="3 7" id="KW-0812">Transmembrane</keyword>
<protein>
    <recommendedName>
        <fullName evidence="6">Cell cycle control protein</fullName>
    </recommendedName>
</protein>
<evidence type="ECO:0000313" key="8">
    <source>
        <dbReference type="EMBL" id="EEN46616.1"/>
    </source>
</evidence>
<sequence length="264" mass="29625">MSAEGTRSGDKKPRDTAFKQQRLPAWQPIMTAGTVLPAFYGVGLLFIPIGIGLLVTSNNVQEIVVSSKVDFSISSDITGSVYMYYGLTNFFQNHRRYVKSRDDDQLLGVKQSKSTLNTDCRPYDGETVNGTFMPYAPCGAIANSLFSDTLTLSYGSTPVGLINTGIAWWTDKNVKFRNPTGNNLQDAFSGTLKPKYWQNPVYELDTDQPDNNGYLNEDLIVWMRTAAFPTFRKLYRRVNHTDTFQDGLPAGNYTLTVDYSILWQ</sequence>
<name>C3ZLH9_BRAFL</name>
<evidence type="ECO:0000256" key="2">
    <source>
        <dbReference type="ARBA" id="ARBA00009457"/>
    </source>
</evidence>
<dbReference type="STRING" id="7739.C3ZLH9"/>
<evidence type="ECO:0000256" key="1">
    <source>
        <dbReference type="ARBA" id="ARBA00004141"/>
    </source>
</evidence>
<organism>
    <name type="scientific">Branchiostoma floridae</name>
    <name type="common">Florida lancelet</name>
    <name type="synonym">Amphioxus</name>
    <dbReference type="NCBI Taxonomy" id="7739"/>
    <lineage>
        <taxon>Eukaryota</taxon>
        <taxon>Metazoa</taxon>
        <taxon>Chordata</taxon>
        <taxon>Cephalochordata</taxon>
        <taxon>Leptocardii</taxon>
        <taxon>Amphioxiformes</taxon>
        <taxon>Branchiostomatidae</taxon>
        <taxon>Branchiostoma</taxon>
    </lineage>
</organism>
<evidence type="ECO:0000256" key="7">
    <source>
        <dbReference type="SAM" id="Phobius"/>
    </source>
</evidence>
<dbReference type="PANTHER" id="PTHR10926">
    <property type="entry name" value="CELL CYCLE CONTROL PROTEIN 50"/>
    <property type="match status" value="1"/>
</dbReference>
<reference evidence="8" key="1">
    <citation type="journal article" date="2008" name="Nature">
        <title>The amphioxus genome and the evolution of the chordate karyotype.</title>
        <authorList>
            <consortium name="US DOE Joint Genome Institute (JGI-PGF)"/>
            <person name="Putnam N.H."/>
            <person name="Butts T."/>
            <person name="Ferrier D.E.K."/>
            <person name="Furlong R.F."/>
            <person name="Hellsten U."/>
            <person name="Kawashima T."/>
            <person name="Robinson-Rechavi M."/>
            <person name="Shoguchi E."/>
            <person name="Terry A."/>
            <person name="Yu J.-K."/>
            <person name="Benito-Gutierrez E.L."/>
            <person name="Dubchak I."/>
            <person name="Garcia-Fernandez J."/>
            <person name="Gibson-Brown J.J."/>
            <person name="Grigoriev I.V."/>
            <person name="Horton A.C."/>
            <person name="de Jong P.J."/>
            <person name="Jurka J."/>
            <person name="Kapitonov V.V."/>
            <person name="Kohara Y."/>
            <person name="Kuroki Y."/>
            <person name="Lindquist E."/>
            <person name="Lucas S."/>
            <person name="Osoegawa K."/>
            <person name="Pennacchio L.A."/>
            <person name="Salamov A.A."/>
            <person name="Satou Y."/>
            <person name="Sauka-Spengler T."/>
            <person name="Schmutz J."/>
            <person name="Shin-I T."/>
            <person name="Toyoda A."/>
            <person name="Bronner-Fraser M."/>
            <person name="Fujiyama A."/>
            <person name="Holland L.Z."/>
            <person name="Holland P.W.H."/>
            <person name="Satoh N."/>
            <person name="Rokhsar D.S."/>
        </authorList>
    </citation>
    <scope>NUCLEOTIDE SEQUENCE [LARGE SCALE GENOMIC DNA]</scope>
    <source>
        <strain evidence="8">S238N-H82</strain>
        <tissue evidence="8">Testes</tissue>
    </source>
</reference>